<dbReference type="AlphaFoldDB" id="A0AA39HKA0"/>
<dbReference type="PROSITE" id="PS50157">
    <property type="entry name" value="ZINC_FINGER_C2H2_2"/>
    <property type="match status" value="5"/>
</dbReference>
<dbReference type="GO" id="GO:0008270">
    <property type="term" value="F:zinc ion binding"/>
    <property type="evidence" value="ECO:0007669"/>
    <property type="project" value="UniProtKB-KW"/>
</dbReference>
<dbReference type="Proteomes" id="UP001175271">
    <property type="component" value="Unassembled WGS sequence"/>
</dbReference>
<feature type="domain" description="C2H2-type" evidence="4">
    <location>
        <begin position="166"/>
        <end position="195"/>
    </location>
</feature>
<protein>
    <recommendedName>
        <fullName evidence="4">C2H2-type domain-containing protein</fullName>
    </recommendedName>
</protein>
<dbReference type="PROSITE" id="PS00028">
    <property type="entry name" value="ZINC_FINGER_C2H2_1"/>
    <property type="match status" value="6"/>
</dbReference>
<feature type="compositionally biased region" description="Acidic residues" evidence="3">
    <location>
        <begin position="1196"/>
        <end position="1207"/>
    </location>
</feature>
<name>A0AA39HKA0_9BILA</name>
<dbReference type="Pfam" id="PF08574">
    <property type="entry name" value="Iwr1"/>
    <property type="match status" value="1"/>
</dbReference>
<gene>
    <name evidence="5" type="ORF">QR680_019196</name>
</gene>
<keyword evidence="2" id="KW-0862">Zinc</keyword>
<comment type="similarity">
    <text evidence="1">Belongs to the IWR1/SLC7A6OS family.</text>
</comment>
<proteinExistence type="inferred from homology"/>
<dbReference type="InterPro" id="IPR036236">
    <property type="entry name" value="Znf_C2H2_sf"/>
</dbReference>
<evidence type="ECO:0000256" key="3">
    <source>
        <dbReference type="SAM" id="MobiDB-lite"/>
    </source>
</evidence>
<feature type="region of interest" description="Disordered" evidence="3">
    <location>
        <begin position="1194"/>
        <end position="1258"/>
    </location>
</feature>
<dbReference type="InterPro" id="IPR013087">
    <property type="entry name" value="Znf_C2H2_type"/>
</dbReference>
<reference evidence="5" key="1">
    <citation type="submission" date="2023-06" db="EMBL/GenBank/DDBJ databases">
        <title>Genomic analysis of the entomopathogenic nematode Steinernema hermaphroditum.</title>
        <authorList>
            <person name="Schwarz E.M."/>
            <person name="Heppert J.K."/>
            <person name="Baniya A."/>
            <person name="Schwartz H.T."/>
            <person name="Tan C.-H."/>
            <person name="Antoshechkin I."/>
            <person name="Sternberg P.W."/>
            <person name="Goodrich-Blair H."/>
            <person name="Dillman A.R."/>
        </authorList>
    </citation>
    <scope>NUCLEOTIDE SEQUENCE</scope>
    <source>
        <strain evidence="5">PS9179</strain>
        <tissue evidence="5">Whole animal</tissue>
    </source>
</reference>
<dbReference type="Gene3D" id="3.30.160.60">
    <property type="entry name" value="Classic Zinc Finger"/>
    <property type="match status" value="4"/>
</dbReference>
<feature type="compositionally biased region" description="Acidic residues" evidence="3">
    <location>
        <begin position="1216"/>
        <end position="1231"/>
    </location>
</feature>
<evidence type="ECO:0000259" key="4">
    <source>
        <dbReference type="PROSITE" id="PS50157"/>
    </source>
</evidence>
<feature type="compositionally biased region" description="Acidic residues" evidence="3">
    <location>
        <begin position="1245"/>
        <end position="1258"/>
    </location>
</feature>
<feature type="domain" description="C2H2-type" evidence="4">
    <location>
        <begin position="309"/>
        <end position="336"/>
    </location>
</feature>
<dbReference type="PANTHER" id="PTHR21523:SF38">
    <property type="entry name" value="MLT-TEN (MLT-10) RELATED"/>
    <property type="match status" value="1"/>
</dbReference>
<feature type="domain" description="C2H2-type" evidence="4">
    <location>
        <begin position="225"/>
        <end position="252"/>
    </location>
</feature>
<sequence>MDGDGSQETRRFWLEKRTLGGSDDSESWRCLWRGCASQFVNVDLLIQHLNGHKERGCIAGICPISECEFDEFVEQGGLGRHLSVHLHQLRLMNKGVQALKKRLEEKGPGSYYECKFAANAKLLFDGRAMVCEWEQCSAYFSDIGHYILHLEKHVKETYCDEGKKGYLCGWSQCEVVRNRKSLLLEHARSHVGGKTIACPMCGSLFASERILLQHLARSDQDNASLDCSHCHKVFATDELLKAHLRRHLKANPCLTCSSIFDSPASLKRHVLTVHHDYRLFRCDLCRSTHGSASDLERHKAAVHSAVPSIFCTKCNASFRWRKQLLAHELTHNENSISEPYACHLCDSKYKTGFSLSRHLKSTHHISIPTGFSRYQYKLCSDGYKRLATKVFVKESCAKAFTENQLTSAKSKFYELDFVKLSDYYHRASVMTLFKAKAKHILKTSSKIERIIFGECIQEADTPSKYAKCIIPLLDERDRQQTTEILAPVKPIPAKEVFELRDVPSTNATVMTYPGPDTVAKPASSLKRRRIRRPRRVYRTDETMEPLRRREKRQLKPTNIRNLEMIRRYYEMSSACSKYLTRIHDENDNLYKQMKIPMKIQMQPSVNSVIEEFTKFFQNMPIFNGSKMSIMSPKLLSFFPTRQKTHLLSPSLLSFQKDGLWSLPDVLQIVSGGESQANQLLDFILDVSGASQTLQSLVDKMSAEMDQMEHEIYPQVQEMQRLDRIWSRISSTYNDRQKQQFKERGYAFLEPYQLAMLYSSRIVPNMNIDLQTYSKMSVEQKEARIEEDIRKLAALNRPDVKEWPPIYQNAQRNFVRRLKRQTDDETAAEHHFETLLPFSFAPLIGRGASLEVVTLSPHAFVAEILFPEALTWHTLVPRAFIASVLSPNALVGRVLSPSALRTEVLSPRALTPFILSPEALMIDILSPKFLETRVLAPEALVVKVLSPNFLNPYVASPEALGVLVLSPTILSPKFRSEGAMMVEILSPEILNMASEEPVDTLIRIRRKRSAAPLTGLVLSKKRCRGDQPEARYASVVLYRHVGSSEHAEQVANLTEEVVLDSNVKFIEYAPSLEEETRKRTIDGPKAAPLGHVDELMSVFNEIDLSTKASTSTSQKQVPQISDITVNGAPMIRMSKELQPINDNEYIYDFYYSKNFNKQRPDEAGLSSQYFDVRVVKDDNDIALYEGDFISYASDSDASFDYDSEDSNDENYYKNDYPDEESCDSCDDNDESGFDLYGIRNNRDDYNEYDDVNEETDEDD</sequence>
<dbReference type="Pfam" id="PF04870">
    <property type="entry name" value="Moulting_cycle"/>
    <property type="match status" value="1"/>
</dbReference>
<dbReference type="EMBL" id="JAUCMV010000004">
    <property type="protein sequence ID" value="KAK0407436.1"/>
    <property type="molecule type" value="Genomic_DNA"/>
</dbReference>
<comment type="caution">
    <text evidence="5">The sequence shown here is derived from an EMBL/GenBank/DDBJ whole genome shotgun (WGS) entry which is preliminary data.</text>
</comment>
<dbReference type="SUPFAM" id="SSF57667">
    <property type="entry name" value="beta-beta-alpha zinc fingers"/>
    <property type="match status" value="3"/>
</dbReference>
<evidence type="ECO:0000256" key="2">
    <source>
        <dbReference type="PROSITE-ProRule" id="PRU00042"/>
    </source>
</evidence>
<dbReference type="InterPro" id="IPR013883">
    <property type="entry name" value="TF_Iwr1_dom"/>
</dbReference>
<feature type="domain" description="C2H2-type" evidence="4">
    <location>
        <begin position="280"/>
        <end position="308"/>
    </location>
</feature>
<dbReference type="Pfam" id="PF00096">
    <property type="entry name" value="zf-C2H2"/>
    <property type="match status" value="1"/>
</dbReference>
<feature type="domain" description="C2H2-type" evidence="4">
    <location>
        <begin position="340"/>
        <end position="368"/>
    </location>
</feature>
<organism evidence="5 6">
    <name type="scientific">Steinernema hermaphroditum</name>
    <dbReference type="NCBI Taxonomy" id="289476"/>
    <lineage>
        <taxon>Eukaryota</taxon>
        <taxon>Metazoa</taxon>
        <taxon>Ecdysozoa</taxon>
        <taxon>Nematoda</taxon>
        <taxon>Chromadorea</taxon>
        <taxon>Rhabditida</taxon>
        <taxon>Tylenchina</taxon>
        <taxon>Panagrolaimomorpha</taxon>
        <taxon>Strongyloidoidea</taxon>
        <taxon>Steinernematidae</taxon>
        <taxon>Steinernema</taxon>
    </lineage>
</organism>
<accession>A0AA39HKA0</accession>
<keyword evidence="2" id="KW-0479">Metal-binding</keyword>
<keyword evidence="6" id="KW-1185">Reference proteome</keyword>
<evidence type="ECO:0000313" key="6">
    <source>
        <dbReference type="Proteomes" id="UP001175271"/>
    </source>
</evidence>
<evidence type="ECO:0000313" key="5">
    <source>
        <dbReference type="EMBL" id="KAK0407436.1"/>
    </source>
</evidence>
<evidence type="ECO:0000256" key="1">
    <source>
        <dbReference type="ARBA" id="ARBA00010218"/>
    </source>
</evidence>
<keyword evidence="2" id="KW-0863">Zinc-finger</keyword>
<dbReference type="PANTHER" id="PTHR21523">
    <property type="match status" value="1"/>
</dbReference>
<dbReference type="SMART" id="SM00355">
    <property type="entry name" value="ZnF_C2H2"/>
    <property type="match status" value="10"/>
</dbReference>
<dbReference type="InterPro" id="IPR006954">
    <property type="entry name" value="Mlt-10-like"/>
</dbReference>